<keyword evidence="1" id="KW-0648">Protein biosynthesis</keyword>
<name>A0A9W4VVP6_9GAMM</name>
<sequence>MHNTCDLIDIFNQQFFADHNTRLVKGNDEPIYQPANADCAYHQVVFAHGFYASALHEIAHWLVAGKRRRALEDYGYWYCPDGRDKAKQHEFEAVEVKPQAIEWALSVAAGFDFNVSIDNLNGEQTCRFNFQKRVYEQLMQLLENGFNQRTTQLLRALSELYNTPWPLSKTQFIWHCPKEL</sequence>
<accession>A0A9W4VVP6</accession>
<evidence type="ECO:0000313" key="4">
    <source>
        <dbReference type="Proteomes" id="UP001152485"/>
    </source>
</evidence>
<keyword evidence="1" id="KW-0251">Elongation factor</keyword>
<evidence type="ECO:0000313" key="3">
    <source>
        <dbReference type="Proteomes" id="UP001152467"/>
    </source>
</evidence>
<dbReference type="EMBL" id="CAMAPD010000009">
    <property type="protein sequence ID" value="CAH9059877.1"/>
    <property type="molecule type" value="Genomic_DNA"/>
</dbReference>
<dbReference type="AlphaFoldDB" id="A0A9W4VVP6"/>
<dbReference type="GO" id="GO:0016491">
    <property type="term" value="F:oxidoreductase activity"/>
    <property type="evidence" value="ECO:0007669"/>
    <property type="project" value="UniProtKB-KW"/>
</dbReference>
<organism evidence="1 3">
    <name type="scientific">Pseudoalteromonas holothuriae</name>
    <dbReference type="NCBI Taxonomy" id="2963714"/>
    <lineage>
        <taxon>Bacteria</taxon>
        <taxon>Pseudomonadati</taxon>
        <taxon>Pseudomonadota</taxon>
        <taxon>Gammaproteobacteria</taxon>
        <taxon>Alteromonadales</taxon>
        <taxon>Pseudoalteromonadaceae</taxon>
        <taxon>Pseudoalteromonas</taxon>
    </lineage>
</organism>
<evidence type="ECO:0000313" key="1">
    <source>
        <dbReference type="EMBL" id="CAH9050857.1"/>
    </source>
</evidence>
<dbReference type="Proteomes" id="UP001152485">
    <property type="component" value="Unassembled WGS sequence"/>
</dbReference>
<dbReference type="EMBL" id="CAMAPC010000002">
    <property type="protein sequence ID" value="CAH9050857.1"/>
    <property type="molecule type" value="Genomic_DNA"/>
</dbReference>
<proteinExistence type="predicted"/>
<dbReference type="RefSeq" id="WP_261593341.1">
    <property type="nucleotide sequence ID" value="NZ_CAMAPC010000002.1"/>
</dbReference>
<protein>
    <submittedName>
        <fullName evidence="1">Elongation factor P hydroxylase</fullName>
        <ecNumber evidence="1">1.14.-.-</ecNumber>
    </submittedName>
</protein>
<dbReference type="Pfam" id="PF04315">
    <property type="entry name" value="EpmC"/>
    <property type="match status" value="1"/>
</dbReference>
<dbReference type="Proteomes" id="UP001152467">
    <property type="component" value="Unassembled WGS sequence"/>
</dbReference>
<comment type="caution">
    <text evidence="1">The sequence shown here is derived from an EMBL/GenBank/DDBJ whole genome shotgun (WGS) entry which is preliminary data.</text>
</comment>
<gene>
    <name evidence="1" type="primary">epmC</name>
    <name evidence="1" type="ORF">PSECIP111854_00618</name>
    <name evidence="2" type="ORF">PSECIP111951_02158</name>
</gene>
<reference evidence="1 4" key="1">
    <citation type="submission" date="2022-07" db="EMBL/GenBank/DDBJ databases">
        <authorList>
            <person name="Criscuolo A."/>
        </authorList>
    </citation>
    <scope>NUCLEOTIDE SEQUENCE</scope>
    <source>
        <strain evidence="4">CIP 111951</strain>
        <strain evidence="1">CIP111854</strain>
        <strain evidence="2">CIP111951</strain>
    </source>
</reference>
<dbReference type="EC" id="1.14.-.-" evidence="1"/>
<dbReference type="InterPro" id="IPR007411">
    <property type="entry name" value="EpmC"/>
</dbReference>
<keyword evidence="1" id="KW-0560">Oxidoreductase</keyword>
<evidence type="ECO:0000313" key="2">
    <source>
        <dbReference type="EMBL" id="CAH9059877.1"/>
    </source>
</evidence>
<dbReference type="GO" id="GO:0003746">
    <property type="term" value="F:translation elongation factor activity"/>
    <property type="evidence" value="ECO:0007669"/>
    <property type="project" value="UniProtKB-KW"/>
</dbReference>
<keyword evidence="3" id="KW-1185">Reference proteome</keyword>